<reference evidence="1 2" key="1">
    <citation type="submission" date="2022-12" db="EMBL/GenBank/DDBJ databases">
        <title>Polyphasic characterization of Geotalea uranireducens NIT-SL11 newly isolated from a complex of sewage sludge and microbially reduced graphene oxide.</title>
        <authorList>
            <person name="Xie L."/>
            <person name="Yoshida N."/>
            <person name="Meng L."/>
        </authorList>
    </citation>
    <scope>NUCLEOTIDE SEQUENCE [LARGE SCALE GENOMIC DNA]</scope>
    <source>
        <strain evidence="1 2">NIT-SL11</strain>
    </source>
</reference>
<accession>A0ABN6VT48</accession>
<organism evidence="1 2">
    <name type="scientific">Geotalea uraniireducens</name>
    <dbReference type="NCBI Taxonomy" id="351604"/>
    <lineage>
        <taxon>Bacteria</taxon>
        <taxon>Pseudomonadati</taxon>
        <taxon>Thermodesulfobacteriota</taxon>
        <taxon>Desulfuromonadia</taxon>
        <taxon>Geobacterales</taxon>
        <taxon>Geobacteraceae</taxon>
        <taxon>Geotalea</taxon>
    </lineage>
</organism>
<evidence type="ECO:0000313" key="1">
    <source>
        <dbReference type="EMBL" id="BDV41996.1"/>
    </source>
</evidence>
<name>A0ABN6VT48_9BACT</name>
<protein>
    <submittedName>
        <fullName evidence="1">Uncharacterized protein</fullName>
    </submittedName>
</protein>
<proteinExistence type="predicted"/>
<dbReference type="EMBL" id="AP027151">
    <property type="protein sequence ID" value="BDV41996.1"/>
    <property type="molecule type" value="Genomic_DNA"/>
</dbReference>
<gene>
    <name evidence="1" type="ORF">GURASL_09190</name>
</gene>
<dbReference type="Proteomes" id="UP001317705">
    <property type="component" value="Chromosome"/>
</dbReference>
<dbReference type="RefSeq" id="WP_282002177.1">
    <property type="nucleotide sequence ID" value="NZ_AP027151.1"/>
</dbReference>
<keyword evidence="2" id="KW-1185">Reference proteome</keyword>
<sequence>MFGWLRRKPAEPLTFEDASAAFAYACDHLENRLLIEAVIPALVEEQGRTGGEGEHYFRIRLANRAGGREIWACTLKEAVRFPEVGDLVGFRVVRVDPELPDPFDLLGFIAYRFEPFYVPGKGWRIGENFTPKNIKPVLRW</sequence>
<evidence type="ECO:0000313" key="2">
    <source>
        <dbReference type="Proteomes" id="UP001317705"/>
    </source>
</evidence>